<evidence type="ECO:0000256" key="1">
    <source>
        <dbReference type="SAM" id="SignalP"/>
    </source>
</evidence>
<dbReference type="EMBL" id="JAZHOG010000001">
    <property type="protein sequence ID" value="MEJ8566156.1"/>
    <property type="molecule type" value="Genomic_DNA"/>
</dbReference>
<reference evidence="3 4" key="1">
    <citation type="submission" date="2024-02" db="EMBL/GenBank/DDBJ databases">
        <title>A novel Wenzhouxiangellaceae bacterium, isolated from coastal sediments.</title>
        <authorList>
            <person name="Du Z.-J."/>
            <person name="Ye Y.-Q."/>
            <person name="Zhang X.-Y."/>
        </authorList>
    </citation>
    <scope>NUCLEOTIDE SEQUENCE [LARGE SCALE GENOMIC DNA]</scope>
    <source>
        <strain evidence="3 4">CH-27</strain>
    </source>
</reference>
<dbReference type="Pfam" id="PF00561">
    <property type="entry name" value="Abhydrolase_1"/>
    <property type="match status" value="1"/>
</dbReference>
<feature type="signal peptide" evidence="1">
    <location>
        <begin position="1"/>
        <end position="26"/>
    </location>
</feature>
<dbReference type="InterPro" id="IPR000073">
    <property type="entry name" value="AB_hydrolase_1"/>
</dbReference>
<dbReference type="GO" id="GO:0016787">
    <property type="term" value="F:hydrolase activity"/>
    <property type="evidence" value="ECO:0007669"/>
    <property type="project" value="UniProtKB-KW"/>
</dbReference>
<evidence type="ECO:0000259" key="2">
    <source>
        <dbReference type="Pfam" id="PF00561"/>
    </source>
</evidence>
<protein>
    <submittedName>
        <fullName evidence="3">Alpha/beta hydrolase</fullName>
    </submittedName>
</protein>
<dbReference type="AlphaFoldDB" id="A0AAW9RF16"/>
<evidence type="ECO:0000313" key="3">
    <source>
        <dbReference type="EMBL" id="MEJ8566156.1"/>
    </source>
</evidence>
<keyword evidence="3" id="KW-0378">Hydrolase</keyword>
<keyword evidence="1" id="KW-0732">Signal</keyword>
<proteinExistence type="predicted"/>
<gene>
    <name evidence="3" type="ORF">V3330_00855</name>
</gene>
<name>A0AAW9RF16_9GAMM</name>
<keyword evidence="4" id="KW-1185">Reference proteome</keyword>
<dbReference type="InterPro" id="IPR029058">
    <property type="entry name" value="AB_hydrolase_fold"/>
</dbReference>
<comment type="caution">
    <text evidence="3">The sequence shown here is derived from an EMBL/GenBank/DDBJ whole genome shotgun (WGS) entry which is preliminary data.</text>
</comment>
<dbReference type="PANTHER" id="PTHR43433:SF5">
    <property type="entry name" value="AB HYDROLASE-1 DOMAIN-CONTAINING PROTEIN"/>
    <property type="match status" value="1"/>
</dbReference>
<feature type="chain" id="PRO_5043914462" evidence="1">
    <location>
        <begin position="27"/>
        <end position="340"/>
    </location>
</feature>
<dbReference type="InterPro" id="IPR050471">
    <property type="entry name" value="AB_hydrolase"/>
</dbReference>
<dbReference type="RefSeq" id="WP_354693479.1">
    <property type="nucleotide sequence ID" value="NZ_JAZHOG010000001.1"/>
</dbReference>
<dbReference type="PANTHER" id="PTHR43433">
    <property type="entry name" value="HYDROLASE, ALPHA/BETA FOLD FAMILY PROTEIN"/>
    <property type="match status" value="1"/>
</dbReference>
<sequence length="340" mass="37650">MSRSIRAVRVAIALAAMLAATLPAIAEQTTADPGYTRAIAADADQLRHARVNGVRLAYRLEGAGTPVIFVHGEGYSHELWGQQLDAFSRDYLFVSYDRRGHGQSEDPLTGYSETAHANDLEGLIRHLGIDDAHFVVNSRGGAIIIRFLKLYPQRVRSITFADATIPLSPITEESAFHGAVTALHGPAPTLEQVIAGRDRAKTSRFTRIAQSRDDVRPVLHRMVDAYSPRVSANPQRSDMASATHIGPWNSRDFPDMATMAQPILLIVAEHGDPFFIAGAQEAHRLWPNTRYHLMGDVDHLLMLEAPEDFNQRVGAFIREVDEQIAGRARWTEVKRGGDYD</sequence>
<dbReference type="Proteomes" id="UP001359886">
    <property type="component" value="Unassembled WGS sequence"/>
</dbReference>
<accession>A0AAW9RF16</accession>
<dbReference type="Gene3D" id="3.40.50.1820">
    <property type="entry name" value="alpha/beta hydrolase"/>
    <property type="match status" value="1"/>
</dbReference>
<evidence type="ECO:0000313" key="4">
    <source>
        <dbReference type="Proteomes" id="UP001359886"/>
    </source>
</evidence>
<dbReference type="SUPFAM" id="SSF53474">
    <property type="entry name" value="alpha/beta-Hydrolases"/>
    <property type="match status" value="1"/>
</dbReference>
<organism evidence="3 4">
    <name type="scientific">Elongatibacter sediminis</name>
    <dbReference type="NCBI Taxonomy" id="3119006"/>
    <lineage>
        <taxon>Bacteria</taxon>
        <taxon>Pseudomonadati</taxon>
        <taxon>Pseudomonadota</taxon>
        <taxon>Gammaproteobacteria</taxon>
        <taxon>Chromatiales</taxon>
        <taxon>Wenzhouxiangellaceae</taxon>
        <taxon>Elongatibacter</taxon>
    </lineage>
</organism>
<feature type="domain" description="AB hydrolase-1" evidence="2">
    <location>
        <begin position="66"/>
        <end position="306"/>
    </location>
</feature>